<keyword evidence="4" id="KW-0964">Secreted</keyword>
<dbReference type="GO" id="GO:0005576">
    <property type="term" value="C:extracellular region"/>
    <property type="evidence" value="ECO:0007669"/>
    <property type="project" value="UniProtKB-SubCell"/>
</dbReference>
<evidence type="ECO:0000256" key="4">
    <source>
        <dbReference type="ARBA" id="ARBA00022525"/>
    </source>
</evidence>
<evidence type="ECO:0000256" key="1">
    <source>
        <dbReference type="ARBA" id="ARBA00004613"/>
    </source>
</evidence>
<gene>
    <name evidence="6" type="ORF">CTI12_AA421100</name>
</gene>
<name>A0A2U1M4U6_ARTAN</name>
<organism evidence="6 7">
    <name type="scientific">Artemisia annua</name>
    <name type="common">Sweet wormwood</name>
    <dbReference type="NCBI Taxonomy" id="35608"/>
    <lineage>
        <taxon>Eukaryota</taxon>
        <taxon>Viridiplantae</taxon>
        <taxon>Streptophyta</taxon>
        <taxon>Embryophyta</taxon>
        <taxon>Tracheophyta</taxon>
        <taxon>Spermatophyta</taxon>
        <taxon>Magnoliopsida</taxon>
        <taxon>eudicotyledons</taxon>
        <taxon>Gunneridae</taxon>
        <taxon>Pentapetalae</taxon>
        <taxon>asterids</taxon>
        <taxon>campanulids</taxon>
        <taxon>Asterales</taxon>
        <taxon>Asteraceae</taxon>
        <taxon>Asteroideae</taxon>
        <taxon>Anthemideae</taxon>
        <taxon>Artemisiinae</taxon>
        <taxon>Artemisia</taxon>
    </lineage>
</organism>
<keyword evidence="5" id="KW-0732">Signal</keyword>
<keyword evidence="7" id="KW-1185">Reference proteome</keyword>
<comment type="subcellular location">
    <subcellularLocation>
        <location evidence="1">Secreted</location>
    </subcellularLocation>
</comment>
<dbReference type="GO" id="GO:0060320">
    <property type="term" value="P:rejection of self pollen"/>
    <property type="evidence" value="ECO:0007669"/>
    <property type="project" value="UniProtKB-KW"/>
</dbReference>
<reference evidence="6 7" key="1">
    <citation type="journal article" date="2018" name="Mol. Plant">
        <title>The genome of Artemisia annua provides insight into the evolution of Asteraceae family and artemisinin biosynthesis.</title>
        <authorList>
            <person name="Shen Q."/>
            <person name="Zhang L."/>
            <person name="Liao Z."/>
            <person name="Wang S."/>
            <person name="Yan T."/>
            <person name="Shi P."/>
            <person name="Liu M."/>
            <person name="Fu X."/>
            <person name="Pan Q."/>
            <person name="Wang Y."/>
            <person name="Lv Z."/>
            <person name="Lu X."/>
            <person name="Zhang F."/>
            <person name="Jiang W."/>
            <person name="Ma Y."/>
            <person name="Chen M."/>
            <person name="Hao X."/>
            <person name="Li L."/>
            <person name="Tang Y."/>
            <person name="Lv G."/>
            <person name="Zhou Y."/>
            <person name="Sun X."/>
            <person name="Brodelius P.E."/>
            <person name="Rose J.K.C."/>
            <person name="Tang K."/>
        </authorList>
    </citation>
    <scope>NUCLEOTIDE SEQUENCE [LARGE SCALE GENOMIC DNA]</scope>
    <source>
        <strain evidence="7">cv. Huhao1</strain>
        <tissue evidence="6">Leaf</tissue>
    </source>
</reference>
<accession>A0A2U1M4U6</accession>
<comment type="caution">
    <text evidence="6">The sequence shown here is derived from an EMBL/GenBank/DDBJ whole genome shotgun (WGS) entry which is preliminary data.</text>
</comment>
<sequence length="115" mass="13290">MGHVYHGCGNPEYGSSCFSKNSDLGNKTMSYNENFSWEFREGIGDSTVFTGIFFLMDPNNNVSKKVDFNVFDKGIAERCRGNIFVERKCFWLVKEDGFYFAKDKPSDWQLMYGWG</sequence>
<evidence type="ECO:0000256" key="5">
    <source>
        <dbReference type="ARBA" id="ARBA00022729"/>
    </source>
</evidence>
<comment type="similarity">
    <text evidence="2">Belongs to the plant self-incompatibility (S1) protein family.</text>
</comment>
<proteinExistence type="inferred from homology"/>
<dbReference type="AlphaFoldDB" id="A0A2U1M4U6"/>
<dbReference type="InterPro" id="IPR010264">
    <property type="entry name" value="Self-incomp_S1"/>
</dbReference>
<dbReference type="Pfam" id="PF05938">
    <property type="entry name" value="Self-incomp_S1"/>
    <property type="match status" value="1"/>
</dbReference>
<dbReference type="Proteomes" id="UP000245207">
    <property type="component" value="Unassembled WGS sequence"/>
</dbReference>
<dbReference type="OrthoDB" id="809398at2759"/>
<keyword evidence="3" id="KW-0713">Self-incompatibility</keyword>
<evidence type="ECO:0000256" key="3">
    <source>
        <dbReference type="ARBA" id="ARBA00022471"/>
    </source>
</evidence>
<evidence type="ECO:0000313" key="7">
    <source>
        <dbReference type="Proteomes" id="UP000245207"/>
    </source>
</evidence>
<protein>
    <submittedName>
        <fullName evidence="6">Plant self-incompatibility protein S1 family</fullName>
    </submittedName>
</protein>
<evidence type="ECO:0000256" key="2">
    <source>
        <dbReference type="ARBA" id="ARBA00005581"/>
    </source>
</evidence>
<dbReference type="EMBL" id="PKPP01006513">
    <property type="protein sequence ID" value="PWA56282.1"/>
    <property type="molecule type" value="Genomic_DNA"/>
</dbReference>
<evidence type="ECO:0000313" key="6">
    <source>
        <dbReference type="EMBL" id="PWA56282.1"/>
    </source>
</evidence>